<dbReference type="Proteomes" id="UP000198847">
    <property type="component" value="Unassembled WGS sequence"/>
</dbReference>
<evidence type="ECO:0000259" key="2">
    <source>
        <dbReference type="PROSITE" id="PS51464"/>
    </source>
</evidence>
<keyword evidence="4" id="KW-1185">Reference proteome</keyword>
<dbReference type="NCBIfam" id="TIGR03127">
    <property type="entry name" value="RuMP_HxlB"/>
    <property type="match status" value="1"/>
</dbReference>
<sequence>MGIRKYENIVLDELNTTLNRIDENAVEEAIRILKQANKVFVLGLGRTGLMGKSFAMRLMHMGKDAYVVGETITPNLEDGDVLIVGSGSGETKGLVQMAEKAKSYQGRVIALTATPNSTITRIADVSIVIQAPTKNKDESDFVSVQPMASLYEQSILLLCDSMILELMDMAEENNDEMFKRHSNLE</sequence>
<dbReference type="SUPFAM" id="SSF53697">
    <property type="entry name" value="SIS domain"/>
    <property type="match status" value="1"/>
</dbReference>
<dbReference type="RefSeq" id="WP_091749019.1">
    <property type="nucleotide sequence ID" value="NZ_FODY01000019.1"/>
</dbReference>
<dbReference type="GO" id="GO:0016853">
    <property type="term" value="F:isomerase activity"/>
    <property type="evidence" value="ECO:0007669"/>
    <property type="project" value="UniProtKB-KW"/>
</dbReference>
<dbReference type="AlphaFoldDB" id="A0A1H8X124"/>
<dbReference type="InterPro" id="IPR017552">
    <property type="entry name" value="PHI/rmpB"/>
</dbReference>
<dbReference type="PROSITE" id="PS51464">
    <property type="entry name" value="SIS"/>
    <property type="match status" value="1"/>
</dbReference>
<dbReference type="GO" id="GO:1901135">
    <property type="term" value="P:carbohydrate derivative metabolic process"/>
    <property type="evidence" value="ECO:0007669"/>
    <property type="project" value="InterPro"/>
</dbReference>
<dbReference type="CDD" id="cd05005">
    <property type="entry name" value="SIS_PHI"/>
    <property type="match status" value="1"/>
</dbReference>
<dbReference type="STRING" id="112903.SAMN04490178_11962"/>
<gene>
    <name evidence="3" type="ORF">SAMN04490178_11962</name>
</gene>
<evidence type="ECO:0000313" key="4">
    <source>
        <dbReference type="Proteomes" id="UP000198847"/>
    </source>
</evidence>
<feature type="domain" description="SIS" evidence="2">
    <location>
        <begin position="29"/>
        <end position="172"/>
    </location>
</feature>
<organism evidence="3 4">
    <name type="scientific">Propionispora vibrioides</name>
    <dbReference type="NCBI Taxonomy" id="112903"/>
    <lineage>
        <taxon>Bacteria</taxon>
        <taxon>Bacillati</taxon>
        <taxon>Bacillota</taxon>
        <taxon>Negativicutes</taxon>
        <taxon>Selenomonadales</taxon>
        <taxon>Sporomusaceae</taxon>
        <taxon>Propionispora</taxon>
    </lineage>
</organism>
<dbReference type="OrthoDB" id="9797832at2"/>
<dbReference type="PANTHER" id="PTHR43443:SF1">
    <property type="entry name" value="3-HEXULOSE-6-PHOSPHATE ISOMERASE"/>
    <property type="match status" value="1"/>
</dbReference>
<dbReference type="GO" id="GO:0097367">
    <property type="term" value="F:carbohydrate derivative binding"/>
    <property type="evidence" value="ECO:0007669"/>
    <property type="project" value="InterPro"/>
</dbReference>
<dbReference type="Pfam" id="PF01380">
    <property type="entry name" value="SIS"/>
    <property type="match status" value="1"/>
</dbReference>
<protein>
    <submittedName>
        <fullName evidence="3">6-phospho-3-hexuloisomerase</fullName>
    </submittedName>
</protein>
<dbReference type="InterPro" id="IPR046348">
    <property type="entry name" value="SIS_dom_sf"/>
</dbReference>
<accession>A0A1H8X124</accession>
<name>A0A1H8X124_9FIRM</name>
<reference evidence="3 4" key="1">
    <citation type="submission" date="2016-10" db="EMBL/GenBank/DDBJ databases">
        <authorList>
            <person name="de Groot N.N."/>
        </authorList>
    </citation>
    <scope>NUCLEOTIDE SEQUENCE [LARGE SCALE GENOMIC DNA]</scope>
    <source>
        <strain evidence="3 4">DSM 13305</strain>
    </source>
</reference>
<keyword evidence="3" id="KW-0413">Isomerase</keyword>
<dbReference type="InterPro" id="IPR001347">
    <property type="entry name" value="SIS_dom"/>
</dbReference>
<comment type="similarity">
    <text evidence="1">Belongs to the SIS family. PHI subfamily.</text>
</comment>
<dbReference type="EMBL" id="FODY01000019">
    <property type="protein sequence ID" value="SEP33642.1"/>
    <property type="molecule type" value="Genomic_DNA"/>
</dbReference>
<proteinExistence type="inferred from homology"/>
<dbReference type="PANTHER" id="PTHR43443">
    <property type="entry name" value="3-HEXULOSE-6-PHOSPHATE ISOMERASE"/>
    <property type="match status" value="1"/>
</dbReference>
<evidence type="ECO:0000313" key="3">
    <source>
        <dbReference type="EMBL" id="SEP33642.1"/>
    </source>
</evidence>
<evidence type="ECO:0000256" key="1">
    <source>
        <dbReference type="ARBA" id="ARBA00009235"/>
    </source>
</evidence>
<dbReference type="Gene3D" id="3.40.50.10490">
    <property type="entry name" value="Glucose-6-phosphate isomerase like protein, domain 1"/>
    <property type="match status" value="1"/>
</dbReference>